<feature type="region of interest" description="Disordered" evidence="1">
    <location>
        <begin position="16"/>
        <end position="95"/>
    </location>
</feature>
<accession>A0A165ZLA1</accession>
<reference evidence="2 3" key="1">
    <citation type="journal article" date="2016" name="Mol. Biol. Evol.">
        <title>Comparative Genomics of Early-Diverging Mushroom-Forming Fungi Provides Insights into the Origins of Lignocellulose Decay Capabilities.</title>
        <authorList>
            <person name="Nagy L.G."/>
            <person name="Riley R."/>
            <person name="Tritt A."/>
            <person name="Adam C."/>
            <person name="Daum C."/>
            <person name="Floudas D."/>
            <person name="Sun H."/>
            <person name="Yadav J.S."/>
            <person name="Pangilinan J."/>
            <person name="Larsson K.H."/>
            <person name="Matsuura K."/>
            <person name="Barry K."/>
            <person name="Labutti K."/>
            <person name="Kuo R."/>
            <person name="Ohm R.A."/>
            <person name="Bhattacharya S.S."/>
            <person name="Shirouzu T."/>
            <person name="Yoshinaga Y."/>
            <person name="Martin F.M."/>
            <person name="Grigoriev I.V."/>
            <person name="Hibbett D.S."/>
        </authorList>
    </citation>
    <scope>NUCLEOTIDE SEQUENCE [LARGE SCALE GENOMIC DNA]</scope>
    <source>
        <strain evidence="2 3">CBS 109695</strain>
    </source>
</reference>
<dbReference type="Proteomes" id="UP000076532">
    <property type="component" value="Unassembled WGS sequence"/>
</dbReference>
<feature type="compositionally biased region" description="Polar residues" evidence="1">
    <location>
        <begin position="50"/>
        <end position="64"/>
    </location>
</feature>
<name>A0A165ZLA1_9AGAM</name>
<organism evidence="2 3">
    <name type="scientific">Athelia psychrophila</name>
    <dbReference type="NCBI Taxonomy" id="1759441"/>
    <lineage>
        <taxon>Eukaryota</taxon>
        <taxon>Fungi</taxon>
        <taxon>Dikarya</taxon>
        <taxon>Basidiomycota</taxon>
        <taxon>Agaricomycotina</taxon>
        <taxon>Agaricomycetes</taxon>
        <taxon>Agaricomycetidae</taxon>
        <taxon>Atheliales</taxon>
        <taxon>Atheliaceae</taxon>
        <taxon>Athelia</taxon>
    </lineage>
</organism>
<proteinExistence type="predicted"/>
<protein>
    <submittedName>
        <fullName evidence="2">Uncharacterized protein</fullName>
    </submittedName>
</protein>
<sequence length="95" mass="10056">MVCRKALSFCCRSLLNPVPSPHTAPYASASPHTRPPVPICVHVGPHEHTSGNPAQANPLASASPTPARKFPTVHGRPRAPPPRTPPAPHSSRRLA</sequence>
<dbReference type="AlphaFoldDB" id="A0A165ZLA1"/>
<feature type="compositionally biased region" description="Pro residues" evidence="1">
    <location>
        <begin position="78"/>
        <end position="88"/>
    </location>
</feature>
<dbReference type="EMBL" id="KV417675">
    <property type="protein sequence ID" value="KZP10709.1"/>
    <property type="molecule type" value="Genomic_DNA"/>
</dbReference>
<gene>
    <name evidence="2" type="ORF">FIBSPDRAFT_201257</name>
</gene>
<evidence type="ECO:0000256" key="1">
    <source>
        <dbReference type="SAM" id="MobiDB-lite"/>
    </source>
</evidence>
<keyword evidence="3" id="KW-1185">Reference proteome</keyword>
<evidence type="ECO:0000313" key="3">
    <source>
        <dbReference type="Proteomes" id="UP000076532"/>
    </source>
</evidence>
<evidence type="ECO:0000313" key="2">
    <source>
        <dbReference type="EMBL" id="KZP10709.1"/>
    </source>
</evidence>